<dbReference type="Pfam" id="PF24681">
    <property type="entry name" value="Kelch_KLHDC2_KLHL20_DRC7"/>
    <property type="match status" value="1"/>
</dbReference>
<feature type="non-terminal residue" evidence="3">
    <location>
        <position position="174"/>
    </location>
</feature>
<dbReference type="InterPro" id="IPR015915">
    <property type="entry name" value="Kelch-typ_b-propeller"/>
</dbReference>
<protein>
    <submittedName>
        <fullName evidence="3">13655_t:CDS:1</fullName>
    </submittedName>
</protein>
<name>A0A9N9J6L0_9GLOM</name>
<dbReference type="PANTHER" id="PTHR46093:SF18">
    <property type="entry name" value="FIBRONECTIN TYPE-III DOMAIN-CONTAINING PROTEIN"/>
    <property type="match status" value="1"/>
</dbReference>
<gene>
    <name evidence="3" type="ORF">DERYTH_LOCUS18433</name>
</gene>
<keyword evidence="1" id="KW-0880">Kelch repeat</keyword>
<dbReference type="PANTHER" id="PTHR46093">
    <property type="entry name" value="ACYL-COA-BINDING DOMAIN-CONTAINING PROTEIN 5"/>
    <property type="match status" value="1"/>
</dbReference>
<dbReference type="Gene3D" id="2.120.10.80">
    <property type="entry name" value="Kelch-type beta propeller"/>
    <property type="match status" value="1"/>
</dbReference>
<keyword evidence="2" id="KW-0677">Repeat</keyword>
<sequence>SVQFFVGTTKESREAVSASGPNNDIIFLVGGVFENSSYGIPLVYIFDTVKNMWNTPTIQGIQPPRRQNYYSVIDITGKMYIFGGLYNVETGNSTSGYENRMDILDTIKLTWSQGSQRQAPTSRDGYSATLLLYSIIAYIDRFDSITGSAMSLNEITVGTIPDEHGFHSAVLGKA</sequence>
<evidence type="ECO:0000313" key="4">
    <source>
        <dbReference type="Proteomes" id="UP000789405"/>
    </source>
</evidence>
<dbReference type="AlphaFoldDB" id="A0A9N9J6L0"/>
<dbReference type="EMBL" id="CAJVPY010018707">
    <property type="protein sequence ID" value="CAG8768209.1"/>
    <property type="molecule type" value="Genomic_DNA"/>
</dbReference>
<dbReference type="OrthoDB" id="432528at2759"/>
<accession>A0A9N9J6L0</accession>
<evidence type="ECO:0000313" key="3">
    <source>
        <dbReference type="EMBL" id="CAG8768209.1"/>
    </source>
</evidence>
<organism evidence="3 4">
    <name type="scientific">Dentiscutata erythropus</name>
    <dbReference type="NCBI Taxonomy" id="1348616"/>
    <lineage>
        <taxon>Eukaryota</taxon>
        <taxon>Fungi</taxon>
        <taxon>Fungi incertae sedis</taxon>
        <taxon>Mucoromycota</taxon>
        <taxon>Glomeromycotina</taxon>
        <taxon>Glomeromycetes</taxon>
        <taxon>Diversisporales</taxon>
        <taxon>Gigasporaceae</taxon>
        <taxon>Dentiscutata</taxon>
    </lineage>
</organism>
<evidence type="ECO:0000256" key="2">
    <source>
        <dbReference type="ARBA" id="ARBA00022737"/>
    </source>
</evidence>
<evidence type="ECO:0000256" key="1">
    <source>
        <dbReference type="ARBA" id="ARBA00022441"/>
    </source>
</evidence>
<comment type="caution">
    <text evidence="3">The sequence shown here is derived from an EMBL/GenBank/DDBJ whole genome shotgun (WGS) entry which is preliminary data.</text>
</comment>
<reference evidence="3" key="1">
    <citation type="submission" date="2021-06" db="EMBL/GenBank/DDBJ databases">
        <authorList>
            <person name="Kallberg Y."/>
            <person name="Tangrot J."/>
            <person name="Rosling A."/>
        </authorList>
    </citation>
    <scope>NUCLEOTIDE SEQUENCE</scope>
    <source>
        <strain evidence="3">MA453B</strain>
    </source>
</reference>
<keyword evidence="4" id="KW-1185">Reference proteome</keyword>
<dbReference type="SUPFAM" id="SSF117281">
    <property type="entry name" value="Kelch motif"/>
    <property type="match status" value="1"/>
</dbReference>
<dbReference type="Proteomes" id="UP000789405">
    <property type="component" value="Unassembled WGS sequence"/>
</dbReference>
<proteinExistence type="predicted"/>